<keyword evidence="2" id="KW-0812">Transmembrane</keyword>
<sequence length="113" mass="12584">MKFLWLDDKSGKFSDTTLRAWVSFLVLLFYLIGLCVLSLMWPDGLRPLQMDIVQWLIVFNATTGGLYLSKRINEQVANKQSLLKGLVGSLSGKTENQSDTGAQRSSEVGSVKL</sequence>
<feature type="transmembrane region" description="Helical" evidence="2">
    <location>
        <begin position="21"/>
        <end position="40"/>
    </location>
</feature>
<feature type="transmembrane region" description="Helical" evidence="2">
    <location>
        <begin position="52"/>
        <end position="69"/>
    </location>
</feature>
<dbReference type="EMBL" id="AHNU02000034">
    <property type="protein sequence ID" value="EMN91249.1"/>
    <property type="molecule type" value="Genomic_DNA"/>
</dbReference>
<evidence type="ECO:0000256" key="2">
    <source>
        <dbReference type="SAM" id="Phobius"/>
    </source>
</evidence>
<keyword evidence="2" id="KW-1133">Transmembrane helix</keyword>
<dbReference type="AlphaFoldDB" id="M6Q7D5"/>
<evidence type="ECO:0000313" key="3">
    <source>
        <dbReference type="EMBL" id="EMN91249.1"/>
    </source>
</evidence>
<protein>
    <submittedName>
        <fullName evidence="3">Uncharacterized protein</fullName>
    </submittedName>
</protein>
<dbReference type="Proteomes" id="UP000012118">
    <property type="component" value="Unassembled WGS sequence"/>
</dbReference>
<reference evidence="3 4" key="1">
    <citation type="submission" date="2013-01" db="EMBL/GenBank/DDBJ databases">
        <authorList>
            <person name="Harkins D.M."/>
            <person name="Durkin A.S."/>
            <person name="Brinkac L.M."/>
            <person name="Haft D.H."/>
            <person name="Selengut J.D."/>
            <person name="Sanka R."/>
            <person name="DePew J."/>
            <person name="Purushe J."/>
            <person name="Chanthongthip A."/>
            <person name="Lattana O."/>
            <person name="Phetsouvanh R."/>
            <person name="Newton P.N."/>
            <person name="Vinetz J.M."/>
            <person name="Sutton G.G."/>
            <person name="Nierman W.C."/>
            <person name="Fouts D.E."/>
        </authorList>
    </citation>
    <scope>NUCLEOTIDE SEQUENCE [LARGE SCALE GENOMIC DNA]</scope>
    <source>
        <strain evidence="3 4">UI 13098</strain>
    </source>
</reference>
<dbReference type="RefSeq" id="WP_004502775.1">
    <property type="nucleotide sequence ID" value="NZ_AHNU02000034.1"/>
</dbReference>
<evidence type="ECO:0000313" key="4">
    <source>
        <dbReference type="Proteomes" id="UP000012118"/>
    </source>
</evidence>
<proteinExistence type="predicted"/>
<name>M6Q7D5_9LEPT</name>
<comment type="caution">
    <text evidence="3">The sequence shown here is derived from an EMBL/GenBank/DDBJ whole genome shotgun (WGS) entry which is preliminary data.</text>
</comment>
<organism evidence="3 4">
    <name type="scientific">Leptospira weilii str. UI 13098</name>
    <dbReference type="NCBI Taxonomy" id="1088542"/>
    <lineage>
        <taxon>Bacteria</taxon>
        <taxon>Pseudomonadati</taxon>
        <taxon>Spirochaetota</taxon>
        <taxon>Spirochaetia</taxon>
        <taxon>Leptospirales</taxon>
        <taxon>Leptospiraceae</taxon>
        <taxon>Leptospira</taxon>
    </lineage>
</organism>
<keyword evidence="2" id="KW-0472">Membrane</keyword>
<keyword evidence="4" id="KW-1185">Reference proteome</keyword>
<feature type="region of interest" description="Disordered" evidence="1">
    <location>
        <begin position="90"/>
        <end position="113"/>
    </location>
</feature>
<evidence type="ECO:0000256" key="1">
    <source>
        <dbReference type="SAM" id="MobiDB-lite"/>
    </source>
</evidence>
<feature type="compositionally biased region" description="Polar residues" evidence="1">
    <location>
        <begin position="94"/>
        <end position="113"/>
    </location>
</feature>
<gene>
    <name evidence="3" type="ORF">LEP1GSC108_3280</name>
</gene>
<accession>M6Q7D5</accession>